<organism evidence="2">
    <name type="scientific">Minutocellus polymorphus</name>
    <dbReference type="NCBI Taxonomy" id="265543"/>
    <lineage>
        <taxon>Eukaryota</taxon>
        <taxon>Sar</taxon>
        <taxon>Stramenopiles</taxon>
        <taxon>Ochrophyta</taxon>
        <taxon>Bacillariophyta</taxon>
        <taxon>Mediophyceae</taxon>
        <taxon>Cymatosirophycidae</taxon>
        <taxon>Cymatosirales</taxon>
        <taxon>Cymatosiraceae</taxon>
        <taxon>Minutocellus</taxon>
    </lineage>
</organism>
<accession>A0A6U4D3I7</accession>
<protein>
    <submittedName>
        <fullName evidence="2">Uncharacterized protein</fullName>
    </submittedName>
</protein>
<keyword evidence="1" id="KW-0732">Signal</keyword>
<dbReference type="AlphaFoldDB" id="A0A6U4D3I7"/>
<feature type="signal peptide" evidence="1">
    <location>
        <begin position="1"/>
        <end position="22"/>
    </location>
</feature>
<dbReference type="EMBL" id="HBEJ01006240">
    <property type="protein sequence ID" value="CAD8365929.1"/>
    <property type="molecule type" value="Transcribed_RNA"/>
</dbReference>
<reference evidence="2" key="1">
    <citation type="submission" date="2021-01" db="EMBL/GenBank/DDBJ databases">
        <authorList>
            <person name="Corre E."/>
            <person name="Pelletier E."/>
            <person name="Niang G."/>
            <person name="Scheremetjew M."/>
            <person name="Finn R."/>
            <person name="Kale V."/>
            <person name="Holt S."/>
            <person name="Cochrane G."/>
            <person name="Meng A."/>
            <person name="Brown T."/>
            <person name="Cohen L."/>
        </authorList>
    </citation>
    <scope>NUCLEOTIDE SEQUENCE</scope>
    <source>
        <strain evidence="2">CCMP3303</strain>
    </source>
</reference>
<name>A0A6U4D3I7_9STRA</name>
<gene>
    <name evidence="2" type="ORF">MPOL1434_LOCUS3677</name>
</gene>
<sequence length="132" mass="14659">MKVCFVSSSLLLLAAIPIGVNAFHARTSRPLSPTGRFMSKQELETTENPCWQEVYGDGDDDCGMSTVYSSTFVAEKWIKSMPCGHDLDEDCIPEDLKAPGTRDEAGIDHVDVMNFLDLKRAKPIHAEQEKKP</sequence>
<proteinExistence type="predicted"/>
<evidence type="ECO:0000313" key="2">
    <source>
        <dbReference type="EMBL" id="CAD8365929.1"/>
    </source>
</evidence>
<feature type="chain" id="PRO_5030160299" evidence="1">
    <location>
        <begin position="23"/>
        <end position="132"/>
    </location>
</feature>
<evidence type="ECO:0000256" key="1">
    <source>
        <dbReference type="SAM" id="SignalP"/>
    </source>
</evidence>